<dbReference type="EMBL" id="JAEUBG010002243">
    <property type="protein sequence ID" value="KAH3684977.1"/>
    <property type="molecule type" value="Genomic_DNA"/>
</dbReference>
<dbReference type="Proteomes" id="UP000774326">
    <property type="component" value="Unassembled WGS sequence"/>
</dbReference>
<gene>
    <name evidence="1" type="ORF">WICPIJ_004056</name>
</gene>
<keyword evidence="2" id="KW-1185">Reference proteome</keyword>
<proteinExistence type="predicted"/>
<name>A0A9P8Q603_WICPI</name>
<reference evidence="1" key="2">
    <citation type="submission" date="2021-01" db="EMBL/GenBank/DDBJ databases">
        <authorList>
            <person name="Schikora-Tamarit M.A."/>
        </authorList>
    </citation>
    <scope>NUCLEOTIDE SEQUENCE</scope>
    <source>
        <strain evidence="1">CBS2887</strain>
    </source>
</reference>
<evidence type="ECO:0000313" key="1">
    <source>
        <dbReference type="EMBL" id="KAH3684977.1"/>
    </source>
</evidence>
<dbReference type="AlphaFoldDB" id="A0A9P8Q603"/>
<evidence type="ECO:0000313" key="2">
    <source>
        <dbReference type="Proteomes" id="UP000774326"/>
    </source>
</evidence>
<sequence length="68" mass="7361">MTDVEVELSDTNDFVAVVEESLSCADVSDLEFISSLFPDLINSSFSISGNPMTRAFVGALRFVNKEGP</sequence>
<organism evidence="1 2">
    <name type="scientific">Wickerhamomyces pijperi</name>
    <name type="common">Yeast</name>
    <name type="synonym">Pichia pijperi</name>
    <dbReference type="NCBI Taxonomy" id="599730"/>
    <lineage>
        <taxon>Eukaryota</taxon>
        <taxon>Fungi</taxon>
        <taxon>Dikarya</taxon>
        <taxon>Ascomycota</taxon>
        <taxon>Saccharomycotina</taxon>
        <taxon>Saccharomycetes</taxon>
        <taxon>Phaffomycetales</taxon>
        <taxon>Wickerhamomycetaceae</taxon>
        <taxon>Wickerhamomyces</taxon>
    </lineage>
</organism>
<comment type="caution">
    <text evidence="1">The sequence shown here is derived from an EMBL/GenBank/DDBJ whole genome shotgun (WGS) entry which is preliminary data.</text>
</comment>
<reference evidence="1" key="1">
    <citation type="journal article" date="2021" name="Open Biol.">
        <title>Shared evolutionary footprints suggest mitochondrial oxidative damage underlies multiple complex I losses in fungi.</title>
        <authorList>
            <person name="Schikora-Tamarit M.A."/>
            <person name="Marcet-Houben M."/>
            <person name="Nosek J."/>
            <person name="Gabaldon T."/>
        </authorList>
    </citation>
    <scope>NUCLEOTIDE SEQUENCE</scope>
    <source>
        <strain evidence="1">CBS2887</strain>
    </source>
</reference>
<protein>
    <submittedName>
        <fullName evidence="1">Uncharacterized protein</fullName>
    </submittedName>
</protein>
<accession>A0A9P8Q603</accession>